<reference evidence="9" key="2">
    <citation type="submission" date="2025-09" db="UniProtKB">
        <authorList>
            <consortium name="Ensembl"/>
        </authorList>
    </citation>
    <scope>IDENTIFICATION</scope>
</reference>
<dbReference type="Pfam" id="PF00096">
    <property type="entry name" value="zf-C2H2"/>
    <property type="match status" value="1"/>
</dbReference>
<dbReference type="InterPro" id="IPR013087">
    <property type="entry name" value="Znf_C2H2_type"/>
</dbReference>
<evidence type="ECO:0000256" key="1">
    <source>
        <dbReference type="ARBA" id="ARBA00004906"/>
    </source>
</evidence>
<keyword evidence="4 7" id="KW-0863">Zinc-finger</keyword>
<evidence type="ECO:0000256" key="3">
    <source>
        <dbReference type="ARBA" id="ARBA00022737"/>
    </source>
</evidence>
<keyword evidence="10" id="KW-1185">Reference proteome</keyword>
<keyword evidence="6" id="KW-0862">Zinc</keyword>
<name>A0A671NAH7_9TELE</name>
<feature type="domain" description="C2H2-type" evidence="8">
    <location>
        <begin position="11"/>
        <end position="39"/>
    </location>
</feature>
<proteinExistence type="predicted"/>
<dbReference type="Ensembl" id="ENSSANT00000045831.1">
    <property type="protein sequence ID" value="ENSSANP00000043066.1"/>
    <property type="gene ID" value="ENSSANG00000021823.1"/>
</dbReference>
<dbReference type="Pfam" id="PF13465">
    <property type="entry name" value="zf-H2C2_2"/>
    <property type="match status" value="1"/>
</dbReference>
<feature type="domain" description="C2H2-type" evidence="8">
    <location>
        <begin position="68"/>
        <end position="94"/>
    </location>
</feature>
<dbReference type="PANTHER" id="PTHR23235">
    <property type="entry name" value="KRUEPPEL-LIKE TRANSCRIPTION FACTOR"/>
    <property type="match status" value="1"/>
</dbReference>
<keyword evidence="3" id="KW-0677">Repeat</keyword>
<organism evidence="9 10">
    <name type="scientific">Sinocyclocheilus anshuiensis</name>
    <dbReference type="NCBI Taxonomy" id="1608454"/>
    <lineage>
        <taxon>Eukaryota</taxon>
        <taxon>Metazoa</taxon>
        <taxon>Chordata</taxon>
        <taxon>Craniata</taxon>
        <taxon>Vertebrata</taxon>
        <taxon>Euteleostomi</taxon>
        <taxon>Actinopterygii</taxon>
        <taxon>Neopterygii</taxon>
        <taxon>Teleostei</taxon>
        <taxon>Ostariophysi</taxon>
        <taxon>Cypriniformes</taxon>
        <taxon>Cyprinidae</taxon>
        <taxon>Cyprininae</taxon>
        <taxon>Sinocyclocheilus</taxon>
    </lineage>
</organism>
<dbReference type="GO" id="GO:0000981">
    <property type="term" value="F:DNA-binding transcription factor activity, RNA polymerase II-specific"/>
    <property type="evidence" value="ECO:0007669"/>
    <property type="project" value="TreeGrafter"/>
</dbReference>
<dbReference type="FunFam" id="3.30.160.60:FF:002281">
    <property type="match status" value="1"/>
</dbReference>
<dbReference type="GO" id="GO:0008270">
    <property type="term" value="F:zinc ion binding"/>
    <property type="evidence" value="ECO:0007669"/>
    <property type="project" value="UniProtKB-KW"/>
</dbReference>
<dbReference type="Gene3D" id="3.30.160.60">
    <property type="entry name" value="Classic Zinc Finger"/>
    <property type="match status" value="3"/>
</dbReference>
<keyword evidence="2" id="KW-0479">Metal-binding</keyword>
<evidence type="ECO:0000313" key="10">
    <source>
        <dbReference type="Proteomes" id="UP000472260"/>
    </source>
</evidence>
<feature type="domain" description="C2H2-type" evidence="8">
    <location>
        <begin position="40"/>
        <end position="67"/>
    </location>
</feature>
<evidence type="ECO:0000256" key="7">
    <source>
        <dbReference type="PROSITE-ProRule" id="PRU00042"/>
    </source>
</evidence>
<evidence type="ECO:0000256" key="6">
    <source>
        <dbReference type="ARBA" id="ARBA00022833"/>
    </source>
</evidence>
<dbReference type="PANTHER" id="PTHR23235:SF160">
    <property type="entry name" value="GASTRULA ZINC FINGER PROTEIN XLCGF7.1-LIKE-RELATED"/>
    <property type="match status" value="1"/>
</dbReference>
<dbReference type="FunFam" id="3.30.160.60:FF:000072">
    <property type="entry name" value="zinc finger protein 143 isoform X1"/>
    <property type="match status" value="1"/>
</dbReference>
<dbReference type="GO" id="GO:0000978">
    <property type="term" value="F:RNA polymerase II cis-regulatory region sequence-specific DNA binding"/>
    <property type="evidence" value="ECO:0007669"/>
    <property type="project" value="TreeGrafter"/>
</dbReference>
<evidence type="ECO:0000256" key="4">
    <source>
        <dbReference type="ARBA" id="ARBA00022771"/>
    </source>
</evidence>
<dbReference type="Proteomes" id="UP000472260">
    <property type="component" value="Unassembled WGS sequence"/>
</dbReference>
<evidence type="ECO:0000313" key="9">
    <source>
        <dbReference type="Ensembl" id="ENSSANP00000043066.1"/>
    </source>
</evidence>
<evidence type="ECO:0000256" key="5">
    <source>
        <dbReference type="ARBA" id="ARBA00022786"/>
    </source>
</evidence>
<dbReference type="PROSITE" id="PS50157">
    <property type="entry name" value="ZINC_FINGER_C2H2_2"/>
    <property type="match status" value="3"/>
</dbReference>
<dbReference type="InterPro" id="IPR036236">
    <property type="entry name" value="Znf_C2H2_sf"/>
</dbReference>
<accession>A0A671NAH7</accession>
<dbReference type="FunFam" id="3.30.160.60:FF:000446">
    <property type="entry name" value="Zinc finger protein"/>
    <property type="match status" value="1"/>
</dbReference>
<reference evidence="9" key="1">
    <citation type="submission" date="2025-08" db="UniProtKB">
        <authorList>
            <consortium name="Ensembl"/>
        </authorList>
    </citation>
    <scope>IDENTIFICATION</scope>
</reference>
<sequence>MLCTKLPLSLFLPQHGCEKKFSTLGNLKTHQRIHTGERPYTCSQCGKSFGQAGNLKRHQLIHTGQKPYTCAHCPKGFTKSSYRNHQQIHMGEKPFFPPVKYSVYTFIDNMSFLNHVLE</sequence>
<dbReference type="AlphaFoldDB" id="A0A671NAH7"/>
<comment type="pathway">
    <text evidence="1">Protein modification; protein ubiquitination.</text>
</comment>
<keyword evidence="5" id="KW-0833">Ubl conjugation pathway</keyword>
<dbReference type="SMART" id="SM00355">
    <property type="entry name" value="ZnF_C2H2"/>
    <property type="match status" value="3"/>
</dbReference>
<protein>
    <submittedName>
        <fullName evidence="9">Si:dkeyp-113d7.1</fullName>
    </submittedName>
</protein>
<dbReference type="PROSITE" id="PS00028">
    <property type="entry name" value="ZINC_FINGER_C2H2_1"/>
    <property type="match status" value="1"/>
</dbReference>
<evidence type="ECO:0000259" key="8">
    <source>
        <dbReference type="PROSITE" id="PS50157"/>
    </source>
</evidence>
<evidence type="ECO:0000256" key="2">
    <source>
        <dbReference type="ARBA" id="ARBA00022723"/>
    </source>
</evidence>
<dbReference type="SUPFAM" id="SSF57667">
    <property type="entry name" value="beta-beta-alpha zinc fingers"/>
    <property type="match status" value="2"/>
</dbReference>